<sequence length="142" mass="17012">MFRSIKCRLKDMGSQCHKEFYVETAQEIELLFSQRDKANSHYNDCIRRVHQCSTIEEIIDVKLDIQERSLSVKSSNISYKECSLNPSGCDHDIREIDNQSRKMKKEIREIENKLSDLREVIEQLNEFYEKNNKSSNIYYRFF</sequence>
<dbReference type="EMBL" id="JAPDIA010000003">
    <property type="protein sequence ID" value="MDG0810610.1"/>
    <property type="molecule type" value="Genomic_DNA"/>
</dbReference>
<proteinExistence type="predicted"/>
<dbReference type="Proteomes" id="UP001153404">
    <property type="component" value="Unassembled WGS sequence"/>
</dbReference>
<organism evidence="2 3">
    <name type="scientific">Cohnella rhizosphaerae</name>
    <dbReference type="NCBI Taxonomy" id="1457232"/>
    <lineage>
        <taxon>Bacteria</taxon>
        <taxon>Bacillati</taxon>
        <taxon>Bacillota</taxon>
        <taxon>Bacilli</taxon>
        <taxon>Bacillales</taxon>
        <taxon>Paenibacillaceae</taxon>
        <taxon>Cohnella</taxon>
    </lineage>
</organism>
<evidence type="ECO:0000313" key="3">
    <source>
        <dbReference type="Proteomes" id="UP001153404"/>
    </source>
</evidence>
<dbReference type="AlphaFoldDB" id="A0A9X4QTE4"/>
<comment type="caution">
    <text evidence="2">The sequence shown here is derived from an EMBL/GenBank/DDBJ whole genome shotgun (WGS) entry which is preliminary data.</text>
</comment>
<keyword evidence="1" id="KW-0175">Coiled coil</keyword>
<accession>A0A9X4QTE4</accession>
<dbReference type="RefSeq" id="WP_277532535.1">
    <property type="nucleotide sequence ID" value="NZ_JAPDIA010000003.1"/>
</dbReference>
<name>A0A9X4QTE4_9BACL</name>
<evidence type="ECO:0000313" key="2">
    <source>
        <dbReference type="EMBL" id="MDG0810610.1"/>
    </source>
</evidence>
<evidence type="ECO:0000256" key="1">
    <source>
        <dbReference type="SAM" id="Coils"/>
    </source>
</evidence>
<feature type="coiled-coil region" evidence="1">
    <location>
        <begin position="93"/>
        <end position="127"/>
    </location>
</feature>
<gene>
    <name evidence="2" type="ORF">OMP40_15475</name>
</gene>
<protein>
    <submittedName>
        <fullName evidence="2">Uncharacterized protein</fullName>
    </submittedName>
</protein>
<reference evidence="2" key="1">
    <citation type="submission" date="2022-10" db="EMBL/GenBank/DDBJ databases">
        <title>Comparative genomic analysis of Cohnella hashimotonis sp. nov., isolated from the International Space Station.</title>
        <authorList>
            <person name="Simpson A."/>
            <person name="Venkateswaran K."/>
        </authorList>
    </citation>
    <scope>NUCLEOTIDE SEQUENCE</scope>
    <source>
        <strain evidence="2">DSM 28161</strain>
    </source>
</reference>
<keyword evidence="3" id="KW-1185">Reference proteome</keyword>